<organism evidence="2 3">
    <name type="scientific">Candidatus Falkowbacteria bacterium RIFOXYD2_FULL_34_120</name>
    <dbReference type="NCBI Taxonomy" id="1798007"/>
    <lineage>
        <taxon>Bacteria</taxon>
        <taxon>Candidatus Falkowiibacteriota</taxon>
    </lineage>
</organism>
<gene>
    <name evidence="2" type="ORF">A2531_04235</name>
</gene>
<comment type="caution">
    <text evidence="2">The sequence shown here is derived from an EMBL/GenBank/DDBJ whole genome shotgun (WGS) entry which is preliminary data.</text>
</comment>
<reference evidence="2 3" key="1">
    <citation type="journal article" date="2016" name="Nat. Commun.">
        <title>Thousands of microbial genomes shed light on interconnected biogeochemical processes in an aquifer system.</title>
        <authorList>
            <person name="Anantharaman K."/>
            <person name="Brown C.T."/>
            <person name="Hug L.A."/>
            <person name="Sharon I."/>
            <person name="Castelle C.J."/>
            <person name="Probst A.J."/>
            <person name="Thomas B.C."/>
            <person name="Singh A."/>
            <person name="Wilkins M.J."/>
            <person name="Karaoz U."/>
            <person name="Brodie E.L."/>
            <person name="Williams K.H."/>
            <person name="Hubbard S.S."/>
            <person name="Banfield J.F."/>
        </authorList>
    </citation>
    <scope>NUCLEOTIDE SEQUENCE [LARGE SCALE GENOMIC DNA]</scope>
</reference>
<dbReference type="InterPro" id="IPR036291">
    <property type="entry name" value="NAD(P)-bd_dom_sf"/>
</dbReference>
<sequence length="327" mass="36226">MNILVTGAGGFLGGHVCRRLVENGYSVIALVKEKREYPLLKINNIEFLYGDITNISSLKGAVDRCEAVFHLAAVNSFDKKDKNLFYKVNVGGTNNVLQLLKGYKDKRLVFTSTRGTLGHRPNFEPVNELDTATPEDLVDDYLKSKFIAEKNVAEAIERGLDGVIVNPTALIGPFDIKPSPIGKIILSLLQNKLPVYVGGGINLVDVRDVAMGHVLAFNKGKTGERYILGNVDIKIKDFLRLVSKYSGIPMPKIELPYYPALVGASILEIIGKITKITPLISSAKIKTAKLTNFSSIEKAQKYLDYQPISINDTIKDTIKWFKEENRL</sequence>
<evidence type="ECO:0000313" key="3">
    <source>
        <dbReference type="Proteomes" id="UP000177579"/>
    </source>
</evidence>
<dbReference type="Proteomes" id="UP000177579">
    <property type="component" value="Unassembled WGS sequence"/>
</dbReference>
<dbReference type="Gene3D" id="3.40.50.720">
    <property type="entry name" value="NAD(P)-binding Rossmann-like Domain"/>
    <property type="match status" value="1"/>
</dbReference>
<dbReference type="PANTHER" id="PTHR48079:SF6">
    <property type="entry name" value="NAD(P)-BINDING DOMAIN-CONTAINING PROTEIN-RELATED"/>
    <property type="match status" value="1"/>
</dbReference>
<accession>A0A1F5TPK7</accession>
<protein>
    <recommendedName>
        <fullName evidence="1">NAD-dependent epimerase/dehydratase domain-containing protein</fullName>
    </recommendedName>
</protein>
<dbReference type="AlphaFoldDB" id="A0A1F5TPK7"/>
<dbReference type="InterPro" id="IPR051783">
    <property type="entry name" value="NAD(P)-dependent_oxidoreduct"/>
</dbReference>
<dbReference type="Pfam" id="PF01370">
    <property type="entry name" value="Epimerase"/>
    <property type="match status" value="1"/>
</dbReference>
<evidence type="ECO:0000259" key="1">
    <source>
        <dbReference type="Pfam" id="PF01370"/>
    </source>
</evidence>
<dbReference type="GO" id="GO:0005737">
    <property type="term" value="C:cytoplasm"/>
    <property type="evidence" value="ECO:0007669"/>
    <property type="project" value="TreeGrafter"/>
</dbReference>
<dbReference type="EMBL" id="MFGO01000018">
    <property type="protein sequence ID" value="OGF40942.1"/>
    <property type="molecule type" value="Genomic_DNA"/>
</dbReference>
<evidence type="ECO:0000313" key="2">
    <source>
        <dbReference type="EMBL" id="OGF40942.1"/>
    </source>
</evidence>
<feature type="domain" description="NAD-dependent epimerase/dehydratase" evidence="1">
    <location>
        <begin position="3"/>
        <end position="229"/>
    </location>
</feature>
<dbReference type="InterPro" id="IPR001509">
    <property type="entry name" value="Epimerase_deHydtase"/>
</dbReference>
<dbReference type="SUPFAM" id="SSF51735">
    <property type="entry name" value="NAD(P)-binding Rossmann-fold domains"/>
    <property type="match status" value="1"/>
</dbReference>
<dbReference type="PANTHER" id="PTHR48079">
    <property type="entry name" value="PROTEIN YEEZ"/>
    <property type="match status" value="1"/>
</dbReference>
<name>A0A1F5TPK7_9BACT</name>
<proteinExistence type="predicted"/>
<dbReference type="GO" id="GO:0004029">
    <property type="term" value="F:aldehyde dehydrogenase (NAD+) activity"/>
    <property type="evidence" value="ECO:0007669"/>
    <property type="project" value="TreeGrafter"/>
</dbReference>